<evidence type="ECO:0008006" key="5">
    <source>
        <dbReference type="Google" id="ProtNLM"/>
    </source>
</evidence>
<protein>
    <recommendedName>
        <fullName evidence="5">DUF2637 domain-containing protein</fullName>
    </recommendedName>
</protein>
<proteinExistence type="predicted"/>
<feature type="compositionally biased region" description="Basic and acidic residues" evidence="1">
    <location>
        <begin position="82"/>
        <end position="97"/>
    </location>
</feature>
<sequence>MWWRVAQAVGTHSPVPVAARPRRTVVTATYQPSLNGHSLPGSMRLPANVVGPVERLQHPPTIPVEAVPDPAPLLAPQPVEPVTEHHETVPSRPESPRPEPPVSIEAQMRRDGFTEPRGPNSPGSEVSFPLRKATKVGFGMTVAAAAVGQVMFFASFFGGTVWGYLGAAAIAAFAEVTMVGAGDSALRHKVEGNRGWQMLLAVSGAIAAGATVMQIAHWWSENVVMALTFGVASIAGWAVHIASGLIEANGYLRKRESWDAELARRQRKRESRDDVEYERRRADEENARQAAHRARVTAEMNLPASAPPPLSTISPAAAKPATKKSPRARAVPEPGEQATKQVAIDLGVRLGANTPSRLKAALTEAGYVLPRSSTTVENWCRDIKQLQGNVGRS</sequence>
<feature type="transmembrane region" description="Helical" evidence="2">
    <location>
        <begin position="164"/>
        <end position="186"/>
    </location>
</feature>
<accession>A0ABY2RV01</accession>
<keyword evidence="2" id="KW-1133">Transmembrane helix</keyword>
<feature type="transmembrane region" description="Helical" evidence="2">
    <location>
        <begin position="198"/>
        <end position="219"/>
    </location>
</feature>
<evidence type="ECO:0000256" key="2">
    <source>
        <dbReference type="SAM" id="Phobius"/>
    </source>
</evidence>
<feature type="region of interest" description="Disordered" evidence="1">
    <location>
        <begin position="263"/>
        <end position="288"/>
    </location>
</feature>
<keyword evidence="4" id="KW-1185">Reference proteome</keyword>
<evidence type="ECO:0000313" key="4">
    <source>
        <dbReference type="Proteomes" id="UP000309992"/>
    </source>
</evidence>
<dbReference type="EMBL" id="SWMS01000030">
    <property type="protein sequence ID" value="TKG61563.1"/>
    <property type="molecule type" value="Genomic_DNA"/>
</dbReference>
<feature type="region of interest" description="Disordered" evidence="1">
    <location>
        <begin position="302"/>
        <end position="338"/>
    </location>
</feature>
<reference evidence="3 4" key="1">
    <citation type="journal article" date="2015" name="Antonie Van Leeuwenhoek">
        <title>Prauserella endophytica sp. nov., an endophytic actinobacterium isolated from Tamarix taklamakanensis.</title>
        <authorList>
            <person name="Liu J.M."/>
            <person name="Habden X."/>
            <person name="Guo L."/>
            <person name="Tuo L."/>
            <person name="Jiang Z.K."/>
            <person name="Liu S.W."/>
            <person name="Liu X.F."/>
            <person name="Chen L."/>
            <person name="Li R.F."/>
            <person name="Zhang Y.Q."/>
            <person name="Sun C.H."/>
        </authorList>
    </citation>
    <scope>NUCLEOTIDE SEQUENCE [LARGE SCALE GENOMIC DNA]</scope>
    <source>
        <strain evidence="3 4">CGMCC 4.7182</strain>
    </source>
</reference>
<dbReference type="RefSeq" id="WP_137097039.1">
    <property type="nucleotide sequence ID" value="NZ_SWMS01000030.1"/>
</dbReference>
<name>A0ABY2RV01_9PSEU</name>
<gene>
    <name evidence="3" type="ORF">FCN18_33535</name>
</gene>
<feature type="compositionally biased region" description="Low complexity" evidence="1">
    <location>
        <begin position="311"/>
        <end position="320"/>
    </location>
</feature>
<keyword evidence="2" id="KW-0812">Transmembrane</keyword>
<evidence type="ECO:0000256" key="1">
    <source>
        <dbReference type="SAM" id="MobiDB-lite"/>
    </source>
</evidence>
<dbReference type="Proteomes" id="UP000309992">
    <property type="component" value="Unassembled WGS sequence"/>
</dbReference>
<feature type="transmembrane region" description="Helical" evidence="2">
    <location>
        <begin position="136"/>
        <end position="158"/>
    </location>
</feature>
<feature type="compositionally biased region" description="Basic and acidic residues" evidence="1">
    <location>
        <begin position="263"/>
        <end position="287"/>
    </location>
</feature>
<feature type="transmembrane region" description="Helical" evidence="2">
    <location>
        <begin position="225"/>
        <end position="246"/>
    </location>
</feature>
<comment type="caution">
    <text evidence="3">The sequence shown here is derived from an EMBL/GenBank/DDBJ whole genome shotgun (WGS) entry which is preliminary data.</text>
</comment>
<feature type="region of interest" description="Disordered" evidence="1">
    <location>
        <begin position="72"/>
        <end position="103"/>
    </location>
</feature>
<keyword evidence="2" id="KW-0472">Membrane</keyword>
<evidence type="ECO:0000313" key="3">
    <source>
        <dbReference type="EMBL" id="TKG61563.1"/>
    </source>
</evidence>
<organism evidence="3 4">
    <name type="scientific">Prauserella endophytica</name>
    <dbReference type="NCBI Taxonomy" id="1592324"/>
    <lineage>
        <taxon>Bacteria</taxon>
        <taxon>Bacillati</taxon>
        <taxon>Actinomycetota</taxon>
        <taxon>Actinomycetes</taxon>
        <taxon>Pseudonocardiales</taxon>
        <taxon>Pseudonocardiaceae</taxon>
        <taxon>Prauserella</taxon>
        <taxon>Prauserella coralliicola group</taxon>
    </lineage>
</organism>